<name>A0AAV3RDX5_LITER</name>
<evidence type="ECO:0000313" key="2">
    <source>
        <dbReference type="Proteomes" id="UP001454036"/>
    </source>
</evidence>
<dbReference type="InterPro" id="IPR012340">
    <property type="entry name" value="NA-bd_OB-fold"/>
</dbReference>
<dbReference type="Gene3D" id="2.40.50.140">
    <property type="entry name" value="Nucleic acid-binding proteins"/>
    <property type="match status" value="1"/>
</dbReference>
<dbReference type="Proteomes" id="UP001454036">
    <property type="component" value="Unassembled WGS sequence"/>
</dbReference>
<comment type="caution">
    <text evidence="1">The sequence shown here is derived from an EMBL/GenBank/DDBJ whole genome shotgun (WGS) entry which is preliminary data.</text>
</comment>
<dbReference type="EMBL" id="BAABME010008599">
    <property type="protein sequence ID" value="GAA0173443.1"/>
    <property type="molecule type" value="Genomic_DNA"/>
</dbReference>
<dbReference type="AlphaFoldDB" id="A0AAV3RDX5"/>
<proteinExistence type="predicted"/>
<protein>
    <submittedName>
        <fullName evidence="1">Uncharacterized protein</fullName>
    </submittedName>
</protein>
<gene>
    <name evidence="1" type="ORF">LIER_27060</name>
</gene>
<organism evidence="1 2">
    <name type="scientific">Lithospermum erythrorhizon</name>
    <name type="common">Purple gromwell</name>
    <name type="synonym">Lithospermum officinale var. erythrorhizon</name>
    <dbReference type="NCBI Taxonomy" id="34254"/>
    <lineage>
        <taxon>Eukaryota</taxon>
        <taxon>Viridiplantae</taxon>
        <taxon>Streptophyta</taxon>
        <taxon>Embryophyta</taxon>
        <taxon>Tracheophyta</taxon>
        <taxon>Spermatophyta</taxon>
        <taxon>Magnoliopsida</taxon>
        <taxon>eudicotyledons</taxon>
        <taxon>Gunneridae</taxon>
        <taxon>Pentapetalae</taxon>
        <taxon>asterids</taxon>
        <taxon>lamiids</taxon>
        <taxon>Boraginales</taxon>
        <taxon>Boraginaceae</taxon>
        <taxon>Boraginoideae</taxon>
        <taxon>Lithospermeae</taxon>
        <taxon>Lithospermum</taxon>
    </lineage>
</organism>
<reference evidence="1 2" key="1">
    <citation type="submission" date="2024-01" db="EMBL/GenBank/DDBJ databases">
        <title>The complete chloroplast genome sequence of Lithospermum erythrorhizon: insights into the phylogenetic relationship among Boraginaceae species and the maternal lineages of purple gromwells.</title>
        <authorList>
            <person name="Okada T."/>
            <person name="Watanabe K."/>
        </authorList>
    </citation>
    <scope>NUCLEOTIDE SEQUENCE [LARGE SCALE GENOMIC DNA]</scope>
</reference>
<sequence length="138" mass="15221">MEEVNLVIPHIELDNENWTAKIIVIEDMPTLTGIKSGAKYKRYVVVDGEGNEVLVIAFTSAISPVSNTLNLFGVFKITNAELREASKEYEVIGGNQIQWVLQPVQRSTLIRPMPLKNPYFIIQCLGPSCGPTSASGPF</sequence>
<accession>A0AAV3RDX5</accession>
<keyword evidence="2" id="KW-1185">Reference proteome</keyword>
<evidence type="ECO:0000313" key="1">
    <source>
        <dbReference type="EMBL" id="GAA0173443.1"/>
    </source>
</evidence>